<name>A0A017SVQ3_9BACT</name>
<comment type="caution">
    <text evidence="3">The sequence shown here is derived from an EMBL/GenBank/DDBJ whole genome shotgun (WGS) entry which is preliminary data.</text>
</comment>
<sequence length="488" mass="48293">MTKAQCPHCEVSVQAGAIKCPACRRWIGPRPGRVLGQSVLFAASCALLTVGFAAGLGIASLAGLQEGGPTVKGCPPGDLTASAAAPAVSMAASAATLSAASSGSGAPLGLPPPEASSSPSVAAGWGEPHTLSLASAPRDVVFTEDGARAVVLGDDGALTILAVDAPAQRQTVALQGHPRRLRLVGPHHLLALDAEGALPLVDLRTLGVTLLDAGGPVSEGVMLGQGRMLLVASAQARRIRRFIGTGDAGEASGWRAAGDLLLPRAPLRLGVLPGNPELVLVLAPGGSPADPGTLEILDPRIEPLGVSRLAFSLVLDPAALLLSSPGIPASPGAGPVSGSTESLVLDRGGAQLLRVTPATVAITPLGAAPRGGVVGAARLRGGHLVVLDAAGEALVLAEAGGASLARIPLGRAPAAAATTPEGEALFIVLAGGPDTSDAEIAILAGDPPALAARLRAGRAMGTTRVAAAAHRLAISSAAERSVTIIDRR</sequence>
<organism evidence="3 4">
    <name type="scientific">Chondromyces apiculatus DSM 436</name>
    <dbReference type="NCBI Taxonomy" id="1192034"/>
    <lineage>
        <taxon>Bacteria</taxon>
        <taxon>Pseudomonadati</taxon>
        <taxon>Myxococcota</taxon>
        <taxon>Polyangia</taxon>
        <taxon>Polyangiales</taxon>
        <taxon>Polyangiaceae</taxon>
        <taxon>Chondromyces</taxon>
    </lineage>
</organism>
<proteinExistence type="predicted"/>
<dbReference type="AlphaFoldDB" id="A0A017SVQ3"/>
<evidence type="ECO:0000256" key="1">
    <source>
        <dbReference type="SAM" id="MobiDB-lite"/>
    </source>
</evidence>
<protein>
    <submittedName>
        <fullName evidence="3">Uncharacterized protein</fullName>
    </submittedName>
</protein>
<keyword evidence="2" id="KW-1133">Transmembrane helix</keyword>
<dbReference type="Proteomes" id="UP000019678">
    <property type="component" value="Unassembled WGS sequence"/>
</dbReference>
<keyword evidence="4" id="KW-1185">Reference proteome</keyword>
<evidence type="ECO:0000313" key="3">
    <source>
        <dbReference type="EMBL" id="EYF00862.1"/>
    </source>
</evidence>
<dbReference type="STRING" id="1192034.CAP_8951"/>
<dbReference type="InterPro" id="IPR011044">
    <property type="entry name" value="Quino_amine_DH_bsu"/>
</dbReference>
<accession>A0A017SVQ3</accession>
<evidence type="ECO:0000313" key="4">
    <source>
        <dbReference type="Proteomes" id="UP000019678"/>
    </source>
</evidence>
<keyword evidence="2" id="KW-0812">Transmembrane</keyword>
<evidence type="ECO:0000256" key="2">
    <source>
        <dbReference type="SAM" id="Phobius"/>
    </source>
</evidence>
<keyword evidence="2" id="KW-0472">Membrane</keyword>
<gene>
    <name evidence="3" type="ORF">CAP_8951</name>
</gene>
<dbReference type="SUPFAM" id="SSF50969">
    <property type="entry name" value="YVTN repeat-like/Quinoprotein amine dehydrogenase"/>
    <property type="match status" value="1"/>
</dbReference>
<feature type="transmembrane region" description="Helical" evidence="2">
    <location>
        <begin position="39"/>
        <end position="64"/>
    </location>
</feature>
<dbReference type="EMBL" id="ASRX01000096">
    <property type="protein sequence ID" value="EYF00862.1"/>
    <property type="molecule type" value="Genomic_DNA"/>
</dbReference>
<feature type="region of interest" description="Disordered" evidence="1">
    <location>
        <begin position="102"/>
        <end position="123"/>
    </location>
</feature>
<reference evidence="3 4" key="1">
    <citation type="submission" date="2013-05" db="EMBL/GenBank/DDBJ databases">
        <title>Genome assembly of Chondromyces apiculatus DSM 436.</title>
        <authorList>
            <person name="Sharma G."/>
            <person name="Khatri I."/>
            <person name="Kaur C."/>
            <person name="Mayilraj S."/>
            <person name="Subramanian S."/>
        </authorList>
    </citation>
    <scope>NUCLEOTIDE SEQUENCE [LARGE SCALE GENOMIC DNA]</scope>
    <source>
        <strain evidence="3 4">DSM 436</strain>
    </source>
</reference>